<comment type="caution">
    <text evidence="1">The sequence shown here is derived from an EMBL/GenBank/DDBJ whole genome shotgun (WGS) entry which is preliminary data.</text>
</comment>
<accession>A0ABT4Q1W7</accession>
<dbReference type="Gene3D" id="2.60.120.650">
    <property type="entry name" value="Cupin"/>
    <property type="match status" value="1"/>
</dbReference>
<name>A0ABT4Q1W7_9BACL</name>
<organism evidence="1 2">
    <name type="scientific">Paenibacillus gyeongsangnamensis</name>
    <dbReference type="NCBI Taxonomy" id="3388067"/>
    <lineage>
        <taxon>Bacteria</taxon>
        <taxon>Bacillati</taxon>
        <taxon>Bacillota</taxon>
        <taxon>Bacilli</taxon>
        <taxon>Bacillales</taxon>
        <taxon>Paenibacillaceae</taxon>
        <taxon>Paenibacillus</taxon>
    </lineage>
</organism>
<dbReference type="RefSeq" id="WP_269879254.1">
    <property type="nucleotide sequence ID" value="NZ_JAQAGZ010000001.1"/>
</dbReference>
<keyword evidence="2" id="KW-1185">Reference proteome</keyword>
<dbReference type="Proteomes" id="UP001527882">
    <property type="component" value="Unassembled WGS sequence"/>
</dbReference>
<dbReference type="SUPFAM" id="SSF51197">
    <property type="entry name" value="Clavaminate synthase-like"/>
    <property type="match status" value="1"/>
</dbReference>
<evidence type="ECO:0008006" key="3">
    <source>
        <dbReference type="Google" id="ProtNLM"/>
    </source>
</evidence>
<evidence type="ECO:0000313" key="1">
    <source>
        <dbReference type="EMBL" id="MCZ8510879.1"/>
    </source>
</evidence>
<sequence length="264" mass="30657">MKKTISTWQQFQESWEGVINFLMDGECIPFSYSMPSIEHIVDELRYDPETRITIGTKGKSLDLRDVAESVRRLSIEEALHSPFAMAHFKLQKFYNPGKLLDGFEEDVMEPWKRALKSAGFTWTRCYPILFISGPQCATNYHMDYSHVLAWQIYGTKLFTGLKDPDRWAPLETRIHCKGVQRPEGITEEDELTYVMTPGTVLWNTFLTPHWVEASDKIACSINISHGGLSYRGKLCRHEDELKLWQLEHPDEEEVLNSYTPNYLQ</sequence>
<proteinExistence type="predicted"/>
<reference evidence="1 2" key="1">
    <citation type="submission" date="2022-12" db="EMBL/GenBank/DDBJ databases">
        <title>Draft genome sequence of Paenibacillus sp. dW9.</title>
        <authorList>
            <person name="Choi E.-W."/>
            <person name="Kim D.-U."/>
        </authorList>
    </citation>
    <scope>NUCLEOTIDE SEQUENCE [LARGE SCALE GENOMIC DNA]</scope>
    <source>
        <strain evidence="2">dW9</strain>
    </source>
</reference>
<gene>
    <name evidence="1" type="ORF">O9H85_00170</name>
</gene>
<dbReference type="EMBL" id="JAQAGZ010000001">
    <property type="protein sequence ID" value="MCZ8510879.1"/>
    <property type="molecule type" value="Genomic_DNA"/>
</dbReference>
<protein>
    <recommendedName>
        <fullName evidence="3">JmjC domain-containing protein</fullName>
    </recommendedName>
</protein>
<evidence type="ECO:0000313" key="2">
    <source>
        <dbReference type="Proteomes" id="UP001527882"/>
    </source>
</evidence>